<dbReference type="GO" id="GO:0009691">
    <property type="term" value="P:cytokinin biosynthetic process"/>
    <property type="evidence" value="ECO:0007669"/>
    <property type="project" value="UniProtKB-KW"/>
</dbReference>
<keyword evidence="10" id="KW-1185">Reference proteome</keyword>
<dbReference type="PANTHER" id="PTHR11088:SF75">
    <property type="entry name" value="ADENYLATE ISOPENTENYLTRANSFERASE 1, CHLOROPLASTIC"/>
    <property type="match status" value="1"/>
</dbReference>
<name>A0A8X7W1N5_BRACI</name>
<dbReference type="Proteomes" id="UP000886595">
    <property type="component" value="Unassembled WGS sequence"/>
</dbReference>
<dbReference type="AlphaFoldDB" id="A0A8X7W1N5"/>
<evidence type="ECO:0000256" key="3">
    <source>
        <dbReference type="ARBA" id="ARBA00022712"/>
    </source>
</evidence>
<dbReference type="GO" id="GO:0005739">
    <property type="term" value="C:mitochondrion"/>
    <property type="evidence" value="ECO:0007669"/>
    <property type="project" value="TreeGrafter"/>
</dbReference>
<evidence type="ECO:0000313" key="9">
    <source>
        <dbReference type="EMBL" id="KAG2322203.1"/>
    </source>
</evidence>
<evidence type="ECO:0000256" key="6">
    <source>
        <dbReference type="ARBA" id="ARBA00051744"/>
    </source>
</evidence>
<evidence type="ECO:0000256" key="4">
    <source>
        <dbReference type="ARBA" id="ARBA00022741"/>
    </source>
</evidence>
<dbReference type="PANTHER" id="PTHR11088">
    <property type="entry name" value="TRNA DIMETHYLALLYLTRANSFERASE"/>
    <property type="match status" value="1"/>
</dbReference>
<keyword evidence="5" id="KW-0067">ATP-binding</keyword>
<keyword evidence="2" id="KW-0808">Transferase</keyword>
<dbReference type="EMBL" id="JAAMPC010000003">
    <property type="protein sequence ID" value="KAG2322203.1"/>
    <property type="molecule type" value="Genomic_DNA"/>
</dbReference>
<dbReference type="FunFam" id="1.10.287.890:FF:000003">
    <property type="entry name" value="Adenylate isopentenyltransferase"/>
    <property type="match status" value="1"/>
</dbReference>
<protein>
    <recommendedName>
        <fullName evidence="8">adenylate dimethylallyltransferase (ADP/ATP-dependent)</fullName>
        <ecNumber evidence="8">2.5.1.112</ecNumber>
    </recommendedName>
</protein>
<dbReference type="InterPro" id="IPR027417">
    <property type="entry name" value="P-loop_NTPase"/>
</dbReference>
<dbReference type="OrthoDB" id="775260at2759"/>
<dbReference type="Pfam" id="PF01715">
    <property type="entry name" value="IPPT"/>
    <property type="match status" value="2"/>
</dbReference>
<dbReference type="GO" id="GO:0005524">
    <property type="term" value="F:ATP binding"/>
    <property type="evidence" value="ECO:0007669"/>
    <property type="project" value="UniProtKB-KW"/>
</dbReference>
<dbReference type="GO" id="GO:0052381">
    <property type="term" value="F:tRNA dimethylallyltransferase activity"/>
    <property type="evidence" value="ECO:0007669"/>
    <property type="project" value="TreeGrafter"/>
</dbReference>
<organism evidence="9 10">
    <name type="scientific">Brassica carinata</name>
    <name type="common">Ethiopian mustard</name>
    <name type="synonym">Abyssinian cabbage</name>
    <dbReference type="NCBI Taxonomy" id="52824"/>
    <lineage>
        <taxon>Eukaryota</taxon>
        <taxon>Viridiplantae</taxon>
        <taxon>Streptophyta</taxon>
        <taxon>Embryophyta</taxon>
        <taxon>Tracheophyta</taxon>
        <taxon>Spermatophyta</taxon>
        <taxon>Magnoliopsida</taxon>
        <taxon>eudicotyledons</taxon>
        <taxon>Gunneridae</taxon>
        <taxon>Pentapetalae</taxon>
        <taxon>rosids</taxon>
        <taxon>malvids</taxon>
        <taxon>Brassicales</taxon>
        <taxon>Brassicaceae</taxon>
        <taxon>Brassiceae</taxon>
        <taxon>Brassica</taxon>
    </lineage>
</organism>
<comment type="similarity">
    <text evidence="1">Belongs to the IPP transferase family.</text>
</comment>
<evidence type="ECO:0000256" key="1">
    <source>
        <dbReference type="ARBA" id="ARBA00005842"/>
    </source>
</evidence>
<comment type="caution">
    <text evidence="9">The sequence shown here is derived from an EMBL/GenBank/DDBJ whole genome shotgun (WGS) entry which is preliminary data.</text>
</comment>
<keyword evidence="4" id="KW-0547">Nucleotide-binding</keyword>
<evidence type="ECO:0000313" key="10">
    <source>
        <dbReference type="Proteomes" id="UP000886595"/>
    </source>
</evidence>
<accession>A0A8X7W1N5</accession>
<dbReference type="GO" id="GO:0006400">
    <property type="term" value="P:tRNA modification"/>
    <property type="evidence" value="ECO:0007669"/>
    <property type="project" value="TreeGrafter"/>
</dbReference>
<dbReference type="Gene3D" id="3.40.50.300">
    <property type="entry name" value="P-loop containing nucleotide triphosphate hydrolases"/>
    <property type="match status" value="2"/>
</dbReference>
<dbReference type="InterPro" id="IPR039657">
    <property type="entry name" value="Dimethylallyltransferase"/>
</dbReference>
<dbReference type="EC" id="2.5.1.112" evidence="8"/>
<gene>
    <name evidence="9" type="ORF">Bca52824_015416</name>
</gene>
<proteinExistence type="inferred from homology"/>
<dbReference type="GO" id="GO:0009824">
    <property type="term" value="F:AMP dimethylallyltransferase activity"/>
    <property type="evidence" value="ECO:0007669"/>
    <property type="project" value="TreeGrafter"/>
</dbReference>
<evidence type="ECO:0000256" key="8">
    <source>
        <dbReference type="ARBA" id="ARBA00066838"/>
    </source>
</evidence>
<reference evidence="9 10" key="1">
    <citation type="submission" date="2020-02" db="EMBL/GenBank/DDBJ databases">
        <authorList>
            <person name="Ma Q."/>
            <person name="Huang Y."/>
            <person name="Song X."/>
            <person name="Pei D."/>
        </authorList>
    </citation>
    <scope>NUCLEOTIDE SEQUENCE [LARGE SCALE GENOMIC DNA]</scope>
    <source>
        <strain evidence="9">Sxm20200214</strain>
        <tissue evidence="9">Leaf</tissue>
    </source>
</reference>
<evidence type="ECO:0000256" key="5">
    <source>
        <dbReference type="ARBA" id="ARBA00022840"/>
    </source>
</evidence>
<comment type="catalytic activity">
    <reaction evidence="7">
        <text>dimethylallyl diphosphate + ADP = N(6)-(dimethylallyl)adenosine 5'-diphosphate + diphosphate</text>
        <dbReference type="Rhea" id="RHEA:36327"/>
        <dbReference type="ChEBI" id="CHEBI:33019"/>
        <dbReference type="ChEBI" id="CHEBI:57623"/>
        <dbReference type="ChEBI" id="CHEBI:73533"/>
        <dbReference type="ChEBI" id="CHEBI:456216"/>
        <dbReference type="EC" id="2.5.1.112"/>
    </reaction>
</comment>
<evidence type="ECO:0000256" key="2">
    <source>
        <dbReference type="ARBA" id="ARBA00022679"/>
    </source>
</evidence>
<dbReference type="SUPFAM" id="SSF52540">
    <property type="entry name" value="P-loop containing nucleoside triphosphate hydrolases"/>
    <property type="match status" value="1"/>
</dbReference>
<sequence length="494" mass="56763">MTELNFLPTISDHFTTTSTSPSFSRHSHFPFTNLRTRQRTHHPVSVRMNQSRPQNLKEKIVVILGATGAGKSRLSVDLATRFPSEIINSDKIQVYKGLDITTNQITIPDRRGVPHHLLGYLPSDDGELTAGDFRVAASNAVSDITSRKKLPIIAGGSNTFVHALLAERFDPEIDPFGSSSVCRELRYNCCFIWVDVSETVLFEYLLKRVDEMMCSGMFEELSGFYDPVKASATRFGIRKAIGVPEFDGYFKMYPPGEKKWDTVRRAAYDKAVEEIKENTLRLAKRQRVKIEKMRDAGWDIKRVDATASFRAIMMGRSRREWGEIWKEQVLEPSVKIVNRLCVGDRALRVSLEACRRDDVLGYVRRALRVLRPGESECDPIWDPESYWCAGVRWLLQNVPTGEKWDTVRRAAYDKAVEEIKENTLRLAKRQRVKIEKMRDAGWDIKRVDATASFRAIMMGRSRREWGEIWKEQVLEPSVKIVNRLLVEKITKCVR</sequence>
<dbReference type="Gene3D" id="1.10.287.890">
    <property type="entry name" value="Crystal structure of tRNA isopentenylpyrophosphate transferase (bh2366) domain"/>
    <property type="match status" value="1"/>
</dbReference>
<comment type="catalytic activity">
    <reaction evidence="6">
        <text>dimethylallyl diphosphate + ATP = N(6)-(dimethylallyl)adenosine 5'-triphosphate + diphosphate</text>
        <dbReference type="Rhea" id="RHEA:36331"/>
        <dbReference type="ChEBI" id="CHEBI:30616"/>
        <dbReference type="ChEBI" id="CHEBI:33019"/>
        <dbReference type="ChEBI" id="CHEBI:57623"/>
        <dbReference type="ChEBI" id="CHEBI:73532"/>
        <dbReference type="EC" id="2.5.1.112"/>
    </reaction>
</comment>
<keyword evidence="3" id="KW-0203">Cytokinin biosynthesis</keyword>
<evidence type="ECO:0000256" key="7">
    <source>
        <dbReference type="ARBA" id="ARBA00052386"/>
    </source>
</evidence>
<dbReference type="GO" id="GO:0052622">
    <property type="term" value="F:ATP/ADP dimethylallyltransferase activity"/>
    <property type="evidence" value="ECO:0007669"/>
    <property type="project" value="UniProtKB-EC"/>
</dbReference>